<dbReference type="Ensembl" id="ENSECAT00000044586.2">
    <property type="protein sequence ID" value="ENSECAP00000046415.1"/>
    <property type="gene ID" value="ENSECAG00000009537.4"/>
</dbReference>
<dbReference type="Proteomes" id="UP000002281">
    <property type="component" value="Chromosome 15"/>
</dbReference>
<sequence length="344" mass="38040">MKFHLGHEGHRDKGKSERRAEPLGRVSRLRRKDPLGERGPGRLGERGASGRGGRGPERTRRRSPGWRVARRGQGRAGRGLAARGLRAAGGGLSHGGDSRSRAPCLSGDTATSGDGLRRPGMAAWSPAAAAPLLRGIRGLPLLHCAQRMFASQTEGELKVTQILKEKFPRATVIKVTDISGGCGAMYEIQIESEEFKEKRTVQQHRMVNQGPTGRKQRLLWVEMEIPDALEIISILFLTLQALTKGTETTKCLELCLVNVPVFICSRHRGMQLKIMIINLCTGHPLPPLYSNQLSYFLNQICTTLKKKKTSKNRMFFKAGFLEANVDLPSLAFSGFRWPSLWLTV</sequence>
<protein>
    <submittedName>
        <fullName evidence="3">BolA family member 3</fullName>
    </submittedName>
</protein>
<gene>
    <name evidence="5" type="primary">BOLA3</name>
</gene>
<dbReference type="AlphaFoldDB" id="A0A3Q2IER9"/>
<name>A0A3Q2IER9_HORSE</name>
<reference evidence="3" key="3">
    <citation type="submission" date="2025-09" db="UniProtKB">
        <authorList>
            <consortium name="Ensembl"/>
        </authorList>
    </citation>
    <scope>IDENTIFICATION</scope>
    <source>
        <strain evidence="3">Thoroughbred</strain>
    </source>
</reference>
<evidence type="ECO:0000256" key="1">
    <source>
        <dbReference type="ARBA" id="ARBA00005578"/>
    </source>
</evidence>
<dbReference type="GO" id="GO:0051604">
    <property type="term" value="P:protein maturation"/>
    <property type="evidence" value="ECO:0000318"/>
    <property type="project" value="GO_Central"/>
</dbReference>
<organism evidence="3 4">
    <name type="scientific">Equus caballus</name>
    <name type="common">Horse</name>
    <dbReference type="NCBI Taxonomy" id="9796"/>
    <lineage>
        <taxon>Eukaryota</taxon>
        <taxon>Metazoa</taxon>
        <taxon>Chordata</taxon>
        <taxon>Craniata</taxon>
        <taxon>Vertebrata</taxon>
        <taxon>Euteleostomi</taxon>
        <taxon>Mammalia</taxon>
        <taxon>Eutheria</taxon>
        <taxon>Laurasiatheria</taxon>
        <taxon>Perissodactyla</taxon>
        <taxon>Equidae</taxon>
        <taxon>Equus</taxon>
    </lineage>
</organism>
<dbReference type="SUPFAM" id="SSF82657">
    <property type="entry name" value="BolA-like"/>
    <property type="match status" value="1"/>
</dbReference>
<accession>A0A3Q2IER9</accession>
<dbReference type="PANTHER" id="PTHR46188">
    <property type="entry name" value="BOLA-LIKE PROTEIN 3"/>
    <property type="match status" value="1"/>
</dbReference>
<dbReference type="Bgee" id="ENSECAG00000009537">
    <property type="expression patterns" value="Expressed in oviduct epithelium and 23 other cell types or tissues"/>
</dbReference>
<dbReference type="VGNC" id="VGNC:51277">
    <property type="gene designation" value="BOLA3"/>
</dbReference>
<dbReference type="PANTHER" id="PTHR46188:SF1">
    <property type="entry name" value="BOLA-LIKE PROTEIN 3"/>
    <property type="match status" value="1"/>
</dbReference>
<dbReference type="GeneTree" id="ENSGT00390000013048"/>
<proteinExistence type="inferred from homology"/>
<dbReference type="Gene3D" id="3.30.300.90">
    <property type="entry name" value="BolA-like"/>
    <property type="match status" value="1"/>
</dbReference>
<reference evidence="3 4" key="1">
    <citation type="journal article" date="2009" name="Science">
        <title>Genome sequence, comparative analysis, and population genetics of the domestic horse.</title>
        <authorList>
            <consortium name="Broad Institute Genome Sequencing Platform"/>
            <consortium name="Broad Institute Whole Genome Assembly Team"/>
            <person name="Wade C.M."/>
            <person name="Giulotto E."/>
            <person name="Sigurdsson S."/>
            <person name="Zoli M."/>
            <person name="Gnerre S."/>
            <person name="Imsland F."/>
            <person name="Lear T.L."/>
            <person name="Adelson D.L."/>
            <person name="Bailey E."/>
            <person name="Bellone R.R."/>
            <person name="Bloecker H."/>
            <person name="Distl O."/>
            <person name="Edgar R.C."/>
            <person name="Garber M."/>
            <person name="Leeb T."/>
            <person name="Mauceli E."/>
            <person name="MacLeod J.N."/>
            <person name="Penedo M.C.T."/>
            <person name="Raison J.M."/>
            <person name="Sharpe T."/>
            <person name="Vogel J."/>
            <person name="Andersson L."/>
            <person name="Antczak D.F."/>
            <person name="Biagi T."/>
            <person name="Binns M.M."/>
            <person name="Chowdhary B.P."/>
            <person name="Coleman S.J."/>
            <person name="Della Valle G."/>
            <person name="Fryc S."/>
            <person name="Guerin G."/>
            <person name="Hasegawa T."/>
            <person name="Hill E.W."/>
            <person name="Jurka J."/>
            <person name="Kiialainen A."/>
            <person name="Lindgren G."/>
            <person name="Liu J."/>
            <person name="Magnani E."/>
            <person name="Mickelson J.R."/>
            <person name="Murray J."/>
            <person name="Nergadze S.G."/>
            <person name="Onofrio R."/>
            <person name="Pedroni S."/>
            <person name="Piras M.F."/>
            <person name="Raudsepp T."/>
            <person name="Rocchi M."/>
            <person name="Roeed K.H."/>
            <person name="Ryder O.A."/>
            <person name="Searle S."/>
            <person name="Skow L."/>
            <person name="Swinburne J.E."/>
            <person name="Syvaenen A.C."/>
            <person name="Tozaki T."/>
            <person name="Valberg S.J."/>
            <person name="Vaudin M."/>
            <person name="White J.R."/>
            <person name="Zody M.C."/>
            <person name="Lander E.S."/>
            <person name="Lindblad-Toh K."/>
        </authorList>
    </citation>
    <scope>NUCLEOTIDE SEQUENCE [LARGE SCALE GENOMIC DNA]</scope>
    <source>
        <strain evidence="3 4">Thoroughbred</strain>
    </source>
</reference>
<evidence type="ECO:0000313" key="4">
    <source>
        <dbReference type="Proteomes" id="UP000002281"/>
    </source>
</evidence>
<dbReference type="InterPro" id="IPR036065">
    <property type="entry name" value="BolA-like_sf"/>
</dbReference>
<keyword evidence="4" id="KW-1185">Reference proteome</keyword>
<feature type="compositionally biased region" description="Basic and acidic residues" evidence="2">
    <location>
        <begin position="32"/>
        <end position="45"/>
    </location>
</feature>
<comment type="similarity">
    <text evidence="1">Belongs to the BolA/IbaG family.</text>
</comment>
<evidence type="ECO:0000256" key="2">
    <source>
        <dbReference type="SAM" id="MobiDB-lite"/>
    </source>
</evidence>
<dbReference type="GO" id="GO:0005759">
    <property type="term" value="C:mitochondrial matrix"/>
    <property type="evidence" value="ECO:0000318"/>
    <property type="project" value="GO_Central"/>
</dbReference>
<feature type="region of interest" description="Disordered" evidence="2">
    <location>
        <begin position="1"/>
        <end position="118"/>
    </location>
</feature>
<feature type="compositionally biased region" description="Basic and acidic residues" evidence="2">
    <location>
        <begin position="1"/>
        <end position="22"/>
    </location>
</feature>
<evidence type="ECO:0000313" key="5">
    <source>
        <dbReference type="VGNC" id="VGNC:51277"/>
    </source>
</evidence>
<evidence type="ECO:0000313" key="3">
    <source>
        <dbReference type="Ensembl" id="ENSECAP00000046415.1"/>
    </source>
</evidence>
<feature type="compositionally biased region" description="Basic residues" evidence="2">
    <location>
        <begin position="59"/>
        <end position="73"/>
    </location>
</feature>
<reference evidence="3" key="2">
    <citation type="submission" date="2025-08" db="UniProtKB">
        <authorList>
            <consortium name="Ensembl"/>
        </authorList>
    </citation>
    <scope>IDENTIFICATION</scope>
    <source>
        <strain evidence="3">Thoroughbred</strain>
    </source>
</reference>
<dbReference type="InterPro" id="IPR052275">
    <property type="entry name" value="Mt_Fe-S_assembly_factor"/>
</dbReference>